<evidence type="ECO:0000256" key="2">
    <source>
        <dbReference type="SAM" id="SignalP"/>
    </source>
</evidence>
<dbReference type="EMBL" id="MFKV01000010">
    <property type="protein sequence ID" value="OGG50616.1"/>
    <property type="molecule type" value="Genomic_DNA"/>
</dbReference>
<dbReference type="STRING" id="1798482.A2763_03515"/>
<sequence length="118" mass="12519">MKIRKIIFALQTIALFAVVGIAHAQEAKLNNPLKPEFSNIPTFIAGALKVLVIVALPVIALFIVVAGFMYIKARGNPGKISEAHTNFLYVLIGALLILGAWVIATLIGGTVTQLVGPT</sequence>
<feature type="transmembrane region" description="Helical" evidence="1">
    <location>
        <begin position="87"/>
        <end position="108"/>
    </location>
</feature>
<keyword evidence="1" id="KW-1133">Transmembrane helix</keyword>
<evidence type="ECO:0000256" key="1">
    <source>
        <dbReference type="SAM" id="Phobius"/>
    </source>
</evidence>
<keyword evidence="1" id="KW-0812">Transmembrane</keyword>
<protein>
    <submittedName>
        <fullName evidence="3">Uncharacterized protein</fullName>
    </submittedName>
</protein>
<feature type="chain" id="PRO_5009523454" evidence="2">
    <location>
        <begin position="25"/>
        <end position="118"/>
    </location>
</feature>
<keyword evidence="1" id="KW-0472">Membrane</keyword>
<gene>
    <name evidence="3" type="ORF">A2763_03515</name>
</gene>
<accession>A0A1F6CN49</accession>
<feature type="transmembrane region" description="Helical" evidence="1">
    <location>
        <begin position="40"/>
        <end position="66"/>
    </location>
</feature>
<organism evidence="3 4">
    <name type="scientific">Candidatus Kaiserbacteria bacterium RIFCSPHIGHO2_01_FULL_54_36</name>
    <dbReference type="NCBI Taxonomy" id="1798482"/>
    <lineage>
        <taxon>Bacteria</taxon>
        <taxon>Candidatus Kaiseribacteriota</taxon>
    </lineage>
</organism>
<keyword evidence="2" id="KW-0732">Signal</keyword>
<name>A0A1F6CN49_9BACT</name>
<dbReference type="InterPro" id="IPR043993">
    <property type="entry name" value="T4SS_pilin"/>
</dbReference>
<evidence type="ECO:0000313" key="4">
    <source>
        <dbReference type="Proteomes" id="UP000178370"/>
    </source>
</evidence>
<feature type="signal peptide" evidence="2">
    <location>
        <begin position="1"/>
        <end position="24"/>
    </location>
</feature>
<dbReference type="Pfam" id="PF18895">
    <property type="entry name" value="T4SS_pilin"/>
    <property type="match status" value="1"/>
</dbReference>
<reference evidence="3 4" key="1">
    <citation type="journal article" date="2016" name="Nat. Commun.">
        <title>Thousands of microbial genomes shed light on interconnected biogeochemical processes in an aquifer system.</title>
        <authorList>
            <person name="Anantharaman K."/>
            <person name="Brown C.T."/>
            <person name="Hug L.A."/>
            <person name="Sharon I."/>
            <person name="Castelle C.J."/>
            <person name="Probst A.J."/>
            <person name="Thomas B.C."/>
            <person name="Singh A."/>
            <person name="Wilkins M.J."/>
            <person name="Karaoz U."/>
            <person name="Brodie E.L."/>
            <person name="Williams K.H."/>
            <person name="Hubbard S.S."/>
            <person name="Banfield J.F."/>
        </authorList>
    </citation>
    <scope>NUCLEOTIDE SEQUENCE [LARGE SCALE GENOMIC DNA]</scope>
</reference>
<dbReference type="AlphaFoldDB" id="A0A1F6CN49"/>
<proteinExistence type="predicted"/>
<dbReference type="Proteomes" id="UP000178370">
    <property type="component" value="Unassembled WGS sequence"/>
</dbReference>
<evidence type="ECO:0000313" key="3">
    <source>
        <dbReference type="EMBL" id="OGG50616.1"/>
    </source>
</evidence>
<comment type="caution">
    <text evidence="3">The sequence shown here is derived from an EMBL/GenBank/DDBJ whole genome shotgun (WGS) entry which is preliminary data.</text>
</comment>